<feature type="coiled-coil region" evidence="1">
    <location>
        <begin position="975"/>
        <end position="1005"/>
    </location>
</feature>
<dbReference type="Pfam" id="PF16043">
    <property type="entry name" value="DUF4795"/>
    <property type="match status" value="1"/>
</dbReference>
<keyword evidence="4" id="KW-1185">Reference proteome</keyword>
<feature type="region of interest" description="Disordered" evidence="2">
    <location>
        <begin position="126"/>
        <end position="231"/>
    </location>
</feature>
<feature type="domain" description="DUF4795" evidence="3">
    <location>
        <begin position="845"/>
        <end position="1045"/>
    </location>
</feature>
<organism evidence="4 5">
    <name type="scientific">Spodoptera frugiperda</name>
    <name type="common">Fall armyworm</name>
    <dbReference type="NCBI Taxonomy" id="7108"/>
    <lineage>
        <taxon>Eukaryota</taxon>
        <taxon>Metazoa</taxon>
        <taxon>Ecdysozoa</taxon>
        <taxon>Arthropoda</taxon>
        <taxon>Hexapoda</taxon>
        <taxon>Insecta</taxon>
        <taxon>Pterygota</taxon>
        <taxon>Neoptera</taxon>
        <taxon>Endopterygota</taxon>
        <taxon>Lepidoptera</taxon>
        <taxon>Glossata</taxon>
        <taxon>Ditrysia</taxon>
        <taxon>Noctuoidea</taxon>
        <taxon>Noctuidae</taxon>
        <taxon>Amphipyrinae</taxon>
        <taxon>Spodoptera</taxon>
    </lineage>
</organism>
<dbReference type="OrthoDB" id="5981048at2759"/>
<feature type="region of interest" description="Disordered" evidence="2">
    <location>
        <begin position="1145"/>
        <end position="1196"/>
    </location>
</feature>
<feature type="compositionally biased region" description="Gly residues" evidence="2">
    <location>
        <begin position="386"/>
        <end position="468"/>
    </location>
</feature>
<evidence type="ECO:0000313" key="5">
    <source>
        <dbReference type="RefSeq" id="XP_050553416.1"/>
    </source>
</evidence>
<dbReference type="PANTHER" id="PTHR47080:SF1">
    <property type="entry name" value="CHROMOSOME 16 OPEN READING FRAME 96"/>
    <property type="match status" value="1"/>
</dbReference>
<sequence>MRSLKFRRNGNQTKHFTFRQTAEPVITSVCDMIDMAIGTPELGVVDFGMLQTVLHVLAQQLGVLAKNVELRGVAGIIPVGKPTDNVQTVAVSEFVVDTGVPGGYELATSPPGPDKDTVLVVERKRKSDHVLPMGQGQIGGGPTARTAKGGGGGGHPAPHPPQTPRSGHPSAPEQQGTGAPSQGAFGGSPSQQGGGAQQGPGRPGGQQGGPAPPPGAGKQAMPGAGPGPESISLVTLSKFNVLENTVEEMKNRVYGTTPKNEEILQEVRSQGNLKAITDMWTNMNVASRLDACEVGIGKLSSLVEDLIGETTELHKAAGTSPSPRMAQAAREGAQTGQFPGAAPGYGPPGAAPGYGPPGSQQGYGPPGSQQAQGGQPPQGYGPPPGQGGQPGQGYGPPGGQGQAYGPGQGGQQGQGYGPPGGQGQAYGPGQGGQQGQGYGPPGGQGQAYGPAQGGQQGQGYGPPGGQGQAYGPPGQPGQGGPLPGQGYGPDGGQGYGPPGGQQGQSGQMYGPPGEHPDVYYGTPGAQPGEYYGPPGAQSEQFYGQPNAQSQYYGQGGYGPPGGQQDQFYGPPSGQASSYGPPGGQAAPGYGPPGTPPAQGGRPGQAGQPAQQTKGGPPAKAGQQQQVHGKPAGPPGQGYGPPPGGPQGQAGPGYTSGVVLAHAQQSIGGIPNVAPGYSPLLDISTIATKDEVRQLLRHVQKIRNDLDVLTESFYAAMKEMNENFNPPADLPAPSTIASSSVGSEASQAGPFAPIGEPPASQYQPLMLIPGYIDPPQIPQIGPEILGRINQLERELRKCCDTIHKSDGVVNDQLTSFQDQLEYMSRQLAGVSGDLGAGKISPELLKDLQGLMQLFQTVQDMQNQLQQVHETAISLAAEKEDRQNHIDALLEQIELLKAIKLDREDMVEALADKADLRMLARKVSHDQFETACDDLSKGLEHALGKLNVQEALWQQALDDIQREIETKLDKMELSPVKEFFNNKLKQLQENLKQMAALRREAEAAGTKKRLLRDVNCISCDAKAVMHMEAPTPLPPKPLPATLSMKPYLSYELDAIRKAQASNLPQRNMHDWENLEKHTMPRLPHKVRSETDKHLCNRYCGGSHTVTTPAQRVARLGHFIKQWGPEVLPLSSGLAAGDDGRLYKISTTEGANVGPGGAVEGSSIPKSPIKKPETPKGPKPPAFTAECRCLDPSERPPRS</sequence>
<feature type="compositionally biased region" description="Gly residues" evidence="2">
    <location>
        <begin position="476"/>
        <end position="503"/>
    </location>
</feature>
<feature type="compositionally biased region" description="Gly residues" evidence="2">
    <location>
        <begin position="136"/>
        <end position="155"/>
    </location>
</feature>
<proteinExistence type="predicted"/>
<reference evidence="5" key="1">
    <citation type="submission" date="2025-08" db="UniProtKB">
        <authorList>
            <consortium name="RefSeq"/>
        </authorList>
    </citation>
    <scope>IDENTIFICATION</scope>
    <source>
        <tissue evidence="5">Whole larval tissue</tissue>
    </source>
</reference>
<feature type="region of interest" description="Disordered" evidence="2">
    <location>
        <begin position="314"/>
        <end position="654"/>
    </location>
</feature>
<protein>
    <submittedName>
        <fullName evidence="5">Uncharacterized protein LOC118262240 isoform X1</fullName>
    </submittedName>
</protein>
<feature type="compositionally biased region" description="Polar residues" evidence="2">
    <location>
        <begin position="734"/>
        <end position="745"/>
    </location>
</feature>
<name>A0A9R0DV25_SPOFR</name>
<dbReference type="InterPro" id="IPR032013">
    <property type="entry name" value="DUF4795"/>
</dbReference>
<dbReference type="AlphaFoldDB" id="A0A9R0DV25"/>
<keyword evidence="1" id="KW-0175">Coiled coil</keyword>
<evidence type="ECO:0000259" key="3">
    <source>
        <dbReference type="Pfam" id="PF16043"/>
    </source>
</evidence>
<feature type="compositionally biased region" description="Low complexity" evidence="2">
    <location>
        <begin position="562"/>
        <end position="571"/>
    </location>
</feature>
<evidence type="ECO:0000256" key="2">
    <source>
        <dbReference type="SAM" id="MobiDB-lite"/>
    </source>
</evidence>
<feature type="region of interest" description="Disordered" evidence="2">
    <location>
        <begin position="734"/>
        <end position="754"/>
    </location>
</feature>
<evidence type="ECO:0000313" key="4">
    <source>
        <dbReference type="Proteomes" id="UP000829999"/>
    </source>
</evidence>
<feature type="compositionally biased region" description="Basic and acidic residues" evidence="2">
    <location>
        <begin position="1185"/>
        <end position="1196"/>
    </location>
</feature>
<feature type="compositionally biased region" description="Low complexity" evidence="2">
    <location>
        <begin position="178"/>
        <end position="191"/>
    </location>
</feature>
<accession>A0A9R0DV25</accession>
<evidence type="ECO:0000256" key="1">
    <source>
        <dbReference type="SAM" id="Coils"/>
    </source>
</evidence>
<dbReference type="RefSeq" id="XP_050553416.1">
    <property type="nucleotide sequence ID" value="XM_050697459.1"/>
</dbReference>
<dbReference type="Proteomes" id="UP000829999">
    <property type="component" value="Chromosome 12"/>
</dbReference>
<feature type="compositionally biased region" description="Low complexity" evidence="2">
    <location>
        <begin position="351"/>
        <end position="378"/>
    </location>
</feature>
<dbReference type="GeneID" id="118262240"/>
<feature type="coiled-coil region" evidence="1">
    <location>
        <begin position="849"/>
        <end position="876"/>
    </location>
</feature>
<gene>
    <name evidence="5" type="primary">LOC118262240</name>
</gene>
<feature type="compositionally biased region" description="Polar residues" evidence="2">
    <location>
        <begin position="537"/>
        <end position="549"/>
    </location>
</feature>
<feature type="compositionally biased region" description="Gly residues" evidence="2">
    <location>
        <begin position="192"/>
        <end position="208"/>
    </location>
</feature>
<dbReference type="PANTHER" id="PTHR47080">
    <property type="entry name" value="CHROMOSOME 16 OPEN READING FRAME 96"/>
    <property type="match status" value="1"/>
</dbReference>
<feature type="compositionally biased region" description="Low complexity" evidence="2">
    <location>
        <begin position="596"/>
        <end position="625"/>
    </location>
</feature>